<comment type="caution">
    <text evidence="2">The sequence shown here is derived from an EMBL/GenBank/DDBJ whole genome shotgun (WGS) entry which is preliminary data.</text>
</comment>
<keyword evidence="1" id="KW-0732">Signal</keyword>
<name>A0A6A4Q3W3_LUPAL</name>
<dbReference type="Proteomes" id="UP000447434">
    <property type="component" value="Chromosome 8"/>
</dbReference>
<dbReference type="AlphaFoldDB" id="A0A6A4Q3W3"/>
<dbReference type="OrthoDB" id="1413674at2759"/>
<evidence type="ECO:0000256" key="1">
    <source>
        <dbReference type="SAM" id="SignalP"/>
    </source>
</evidence>
<gene>
    <name evidence="2" type="ORF">Lalb_Chr08g0236881</name>
</gene>
<dbReference type="EMBL" id="WOCE01000008">
    <property type="protein sequence ID" value="KAE9608548.1"/>
    <property type="molecule type" value="Genomic_DNA"/>
</dbReference>
<protein>
    <submittedName>
        <fullName evidence="2">Uncharacterized protein</fullName>
    </submittedName>
</protein>
<evidence type="ECO:0000313" key="3">
    <source>
        <dbReference type="Proteomes" id="UP000447434"/>
    </source>
</evidence>
<feature type="signal peptide" evidence="1">
    <location>
        <begin position="1"/>
        <end position="23"/>
    </location>
</feature>
<feature type="chain" id="PRO_5025357519" evidence="1">
    <location>
        <begin position="24"/>
        <end position="130"/>
    </location>
</feature>
<sequence length="130" mass="14877">MSSRAILVLTFVLASMTWVPANAEENPLEHCLRLIINPHLPSPLSLPSPPHILPAKVYYRWPDFDRLVCNDEFRIVQHNVRLTGKYPTNYLKALCNIFGNNDQKVEHYIKGRIFIQDFKGLMGGRTCGTI</sequence>
<keyword evidence="3" id="KW-1185">Reference proteome</keyword>
<accession>A0A6A4Q3W3</accession>
<evidence type="ECO:0000313" key="2">
    <source>
        <dbReference type="EMBL" id="KAE9608548.1"/>
    </source>
</evidence>
<organism evidence="2 3">
    <name type="scientific">Lupinus albus</name>
    <name type="common">White lupine</name>
    <name type="synonym">Lupinus termis</name>
    <dbReference type="NCBI Taxonomy" id="3870"/>
    <lineage>
        <taxon>Eukaryota</taxon>
        <taxon>Viridiplantae</taxon>
        <taxon>Streptophyta</taxon>
        <taxon>Embryophyta</taxon>
        <taxon>Tracheophyta</taxon>
        <taxon>Spermatophyta</taxon>
        <taxon>Magnoliopsida</taxon>
        <taxon>eudicotyledons</taxon>
        <taxon>Gunneridae</taxon>
        <taxon>Pentapetalae</taxon>
        <taxon>rosids</taxon>
        <taxon>fabids</taxon>
        <taxon>Fabales</taxon>
        <taxon>Fabaceae</taxon>
        <taxon>Papilionoideae</taxon>
        <taxon>50 kb inversion clade</taxon>
        <taxon>genistoids sensu lato</taxon>
        <taxon>core genistoids</taxon>
        <taxon>Genisteae</taxon>
        <taxon>Lupinus</taxon>
    </lineage>
</organism>
<proteinExistence type="predicted"/>
<reference evidence="3" key="1">
    <citation type="journal article" date="2020" name="Nat. Commun.">
        <title>Genome sequence of the cluster root forming white lupin.</title>
        <authorList>
            <person name="Hufnagel B."/>
            <person name="Marques A."/>
            <person name="Soriano A."/>
            <person name="Marques L."/>
            <person name="Divol F."/>
            <person name="Doumas P."/>
            <person name="Sallet E."/>
            <person name="Mancinotti D."/>
            <person name="Carrere S."/>
            <person name="Marande W."/>
            <person name="Arribat S."/>
            <person name="Keller J."/>
            <person name="Huneau C."/>
            <person name="Blein T."/>
            <person name="Aime D."/>
            <person name="Laguerre M."/>
            <person name="Taylor J."/>
            <person name="Schubert V."/>
            <person name="Nelson M."/>
            <person name="Geu-Flores F."/>
            <person name="Crespi M."/>
            <person name="Gallardo-Guerrero K."/>
            <person name="Delaux P.-M."/>
            <person name="Salse J."/>
            <person name="Berges H."/>
            <person name="Guyot R."/>
            <person name="Gouzy J."/>
            <person name="Peret B."/>
        </authorList>
    </citation>
    <scope>NUCLEOTIDE SEQUENCE [LARGE SCALE GENOMIC DNA]</scope>
    <source>
        <strain evidence="3">cv. Amiga</strain>
    </source>
</reference>